<evidence type="ECO:0000256" key="3">
    <source>
        <dbReference type="ARBA" id="ARBA00022777"/>
    </source>
</evidence>
<dbReference type="Pfam" id="PF00370">
    <property type="entry name" value="FGGY_N"/>
    <property type="match status" value="1"/>
</dbReference>
<dbReference type="InterPro" id="IPR018484">
    <property type="entry name" value="FGGY_N"/>
</dbReference>
<dbReference type="GO" id="GO:0016773">
    <property type="term" value="F:phosphotransferase activity, alcohol group as acceptor"/>
    <property type="evidence" value="ECO:0007669"/>
    <property type="project" value="InterPro"/>
</dbReference>
<accession>A0A7V3YI45</accession>
<keyword evidence="3 4" id="KW-0418">Kinase</keyword>
<dbReference type="EMBL" id="DTFV01000135">
    <property type="protein sequence ID" value="HGI31534.1"/>
    <property type="molecule type" value="Genomic_DNA"/>
</dbReference>
<comment type="caution">
    <text evidence="7">The sequence shown here is derived from an EMBL/GenBank/DDBJ whole genome shotgun (WGS) entry which is preliminary data.</text>
</comment>
<evidence type="ECO:0000313" key="7">
    <source>
        <dbReference type="EMBL" id="HGI31534.1"/>
    </source>
</evidence>
<proteinExistence type="inferred from homology"/>
<dbReference type="GO" id="GO:0016301">
    <property type="term" value="F:kinase activity"/>
    <property type="evidence" value="ECO:0007669"/>
    <property type="project" value="UniProtKB-KW"/>
</dbReference>
<name>A0A7V3YI45_9BACT</name>
<evidence type="ECO:0000256" key="4">
    <source>
        <dbReference type="RuleBase" id="RU003733"/>
    </source>
</evidence>
<protein>
    <recommendedName>
        <fullName evidence="8">Xylulokinase</fullName>
    </recommendedName>
</protein>
<dbReference type="InterPro" id="IPR018485">
    <property type="entry name" value="FGGY_C"/>
</dbReference>
<reference evidence="7" key="1">
    <citation type="journal article" date="2020" name="mSystems">
        <title>Genome- and Community-Level Interaction Insights into Carbon Utilization and Element Cycling Functions of Hydrothermarchaeota in Hydrothermal Sediment.</title>
        <authorList>
            <person name="Zhou Z."/>
            <person name="Liu Y."/>
            <person name="Xu W."/>
            <person name="Pan J."/>
            <person name="Luo Z.H."/>
            <person name="Li M."/>
        </authorList>
    </citation>
    <scope>NUCLEOTIDE SEQUENCE [LARGE SCALE GENOMIC DNA]</scope>
    <source>
        <strain evidence="7">SpSt-747</strain>
    </source>
</reference>
<feature type="domain" description="Carbohydrate kinase FGGY C-terminal" evidence="6">
    <location>
        <begin position="283"/>
        <end position="441"/>
    </location>
</feature>
<evidence type="ECO:0000259" key="5">
    <source>
        <dbReference type="Pfam" id="PF00370"/>
    </source>
</evidence>
<dbReference type="AlphaFoldDB" id="A0A7V3YI45"/>
<evidence type="ECO:0008006" key="8">
    <source>
        <dbReference type="Google" id="ProtNLM"/>
    </source>
</evidence>
<dbReference type="InterPro" id="IPR018483">
    <property type="entry name" value="Carb_kinase_FGGY_CS"/>
</dbReference>
<dbReference type="Pfam" id="PF02782">
    <property type="entry name" value="FGGY_C"/>
    <property type="match status" value="1"/>
</dbReference>
<dbReference type="CDD" id="cd07808">
    <property type="entry name" value="ASKHA_NBD_FGGY_EcXK-like"/>
    <property type="match status" value="1"/>
</dbReference>
<evidence type="ECO:0000259" key="6">
    <source>
        <dbReference type="Pfam" id="PF02782"/>
    </source>
</evidence>
<keyword evidence="2 4" id="KW-0808">Transferase</keyword>
<feature type="domain" description="Carbohydrate kinase FGGY N-terminal" evidence="5">
    <location>
        <begin position="5"/>
        <end position="247"/>
    </location>
</feature>
<dbReference type="InterPro" id="IPR043129">
    <property type="entry name" value="ATPase_NBD"/>
</dbReference>
<dbReference type="SUPFAM" id="SSF53067">
    <property type="entry name" value="Actin-like ATPase domain"/>
    <property type="match status" value="2"/>
</dbReference>
<evidence type="ECO:0000256" key="2">
    <source>
        <dbReference type="ARBA" id="ARBA00022679"/>
    </source>
</evidence>
<dbReference type="PIRSF" id="PIRSF000538">
    <property type="entry name" value="GlpK"/>
    <property type="match status" value="1"/>
</dbReference>
<dbReference type="Gene3D" id="3.30.420.40">
    <property type="match status" value="2"/>
</dbReference>
<dbReference type="PANTHER" id="PTHR43095:SF2">
    <property type="entry name" value="GLUCONOKINASE"/>
    <property type="match status" value="1"/>
</dbReference>
<dbReference type="InterPro" id="IPR050406">
    <property type="entry name" value="FGGY_Carb_Kinase"/>
</dbReference>
<dbReference type="GO" id="GO:0005975">
    <property type="term" value="P:carbohydrate metabolic process"/>
    <property type="evidence" value="ECO:0007669"/>
    <property type="project" value="InterPro"/>
</dbReference>
<sequence>MRKAVLVVDVGTESVRAALVDEEGKILALESRGLEFFSPSPGWAEQSPEEWFSAACACMQGVLGKGAGVEILALGVSAQMHAVVPVDREGRLLLPRVPIWCDKRSSEICRRIHEVLPPKEQIERTANLLIPNWLAPKMCWIREHLPEIYVKTSRFLTAKDYLNFRFTGTQYIDFSEASGSFLFSWRRRIWDMDLVKLFAIDGEKLPPIVSSSFVVGGLRKDVATSLSLPEGLPVVCGAGDMLCLLLGGGMVEKGRSCDVTGTAADVSVYLAEPLLSPRLMNLHHAVDGWISFGILDSGGGSMKWLRDALYTFRGQPVSYAWIDEEAKATPPGAEGLLFFPYLLGERLFGSPWARGVFFGILPQHHRGHFARAVMEGVCFDLKMSLEEIERLRGQPLQEIHAIGGGAKSALWCQIKADIYEKPVVTLKETEGGIMGAAMLAFSGVTGETVPSLGRRWLHVDQRFIPAPEHQAVYRKQYALFREFHDLFQVAFERYRKEA</sequence>
<dbReference type="PROSITE" id="PS00445">
    <property type="entry name" value="FGGY_KINASES_2"/>
    <property type="match status" value="1"/>
</dbReference>
<gene>
    <name evidence="7" type="ORF">ENV30_09575</name>
</gene>
<comment type="similarity">
    <text evidence="1 4">Belongs to the FGGY kinase family.</text>
</comment>
<dbReference type="PANTHER" id="PTHR43095">
    <property type="entry name" value="SUGAR KINASE"/>
    <property type="match status" value="1"/>
</dbReference>
<evidence type="ECO:0000256" key="1">
    <source>
        <dbReference type="ARBA" id="ARBA00009156"/>
    </source>
</evidence>
<organism evidence="7">
    <name type="scientific">Candidatus Caldatribacterium californiense</name>
    <dbReference type="NCBI Taxonomy" id="1454726"/>
    <lineage>
        <taxon>Bacteria</taxon>
        <taxon>Pseudomonadati</taxon>
        <taxon>Atribacterota</taxon>
        <taxon>Atribacteria</taxon>
        <taxon>Atribacterales</taxon>
        <taxon>Candidatus Caldatribacteriaceae</taxon>
        <taxon>Candidatus Caldatribacterium</taxon>
    </lineage>
</organism>
<dbReference type="InterPro" id="IPR000577">
    <property type="entry name" value="Carb_kinase_FGGY"/>
</dbReference>